<dbReference type="InterPro" id="IPR032694">
    <property type="entry name" value="CopC/D"/>
</dbReference>
<keyword evidence="6" id="KW-0186">Copper</keyword>
<dbReference type="GO" id="GO:0006825">
    <property type="term" value="P:copper ion transport"/>
    <property type="evidence" value="ECO:0007669"/>
    <property type="project" value="InterPro"/>
</dbReference>
<dbReference type="GO" id="GO:0005886">
    <property type="term" value="C:plasma membrane"/>
    <property type="evidence" value="ECO:0007669"/>
    <property type="project" value="TreeGrafter"/>
</dbReference>
<evidence type="ECO:0000256" key="4">
    <source>
        <dbReference type="ARBA" id="ARBA00022729"/>
    </source>
</evidence>
<evidence type="ECO:0000256" key="5">
    <source>
        <dbReference type="ARBA" id="ARBA00022764"/>
    </source>
</evidence>
<evidence type="ECO:0000313" key="9">
    <source>
        <dbReference type="EMBL" id="PNG26364.1"/>
    </source>
</evidence>
<dbReference type="GO" id="GO:0005507">
    <property type="term" value="F:copper ion binding"/>
    <property type="evidence" value="ECO:0007669"/>
    <property type="project" value="InterPro"/>
</dbReference>
<proteinExistence type="inferred from homology"/>
<dbReference type="Pfam" id="PF04234">
    <property type="entry name" value="CopC"/>
    <property type="match status" value="1"/>
</dbReference>
<name>A0A2J7THW4_METSI</name>
<comment type="similarity">
    <text evidence="2">Belongs to the CopC family.</text>
</comment>
<reference evidence="9 10" key="1">
    <citation type="submission" date="2017-10" db="EMBL/GenBank/DDBJ databases">
        <title>Genome announcement of Methylocella silvestris TVC from permafrost.</title>
        <authorList>
            <person name="Wang J."/>
            <person name="Geng K."/>
            <person name="Ul-Haque F."/>
            <person name="Crombie A.T."/>
            <person name="Street L.E."/>
            <person name="Wookey P.A."/>
            <person name="Murrell J.C."/>
            <person name="Pratscher J."/>
        </authorList>
    </citation>
    <scope>NUCLEOTIDE SEQUENCE [LARGE SCALE GENOMIC DNA]</scope>
    <source>
        <strain evidence="9 10">TVC</strain>
    </source>
</reference>
<dbReference type="Gene3D" id="2.60.40.1220">
    <property type="match status" value="1"/>
</dbReference>
<comment type="subcellular location">
    <subcellularLocation>
        <location evidence="1">Periplasm</location>
    </subcellularLocation>
</comment>
<dbReference type="InterPro" id="IPR007348">
    <property type="entry name" value="CopC_dom"/>
</dbReference>
<keyword evidence="4 7" id="KW-0732">Signal</keyword>
<gene>
    <name evidence="9" type="ORF">CR492_08105</name>
</gene>
<dbReference type="PANTHER" id="PTHR34820:SF4">
    <property type="entry name" value="INNER MEMBRANE PROTEIN YEBZ"/>
    <property type="match status" value="1"/>
</dbReference>
<feature type="chain" id="PRO_5014430833" description="CopC domain-containing protein" evidence="7">
    <location>
        <begin position="25"/>
        <end position="123"/>
    </location>
</feature>
<evidence type="ECO:0000259" key="8">
    <source>
        <dbReference type="Pfam" id="PF04234"/>
    </source>
</evidence>
<dbReference type="GO" id="GO:0046688">
    <property type="term" value="P:response to copper ion"/>
    <property type="evidence" value="ECO:0007669"/>
    <property type="project" value="InterPro"/>
</dbReference>
<evidence type="ECO:0000256" key="2">
    <source>
        <dbReference type="ARBA" id="ARBA00010509"/>
    </source>
</evidence>
<dbReference type="EMBL" id="PDZR01000007">
    <property type="protein sequence ID" value="PNG26364.1"/>
    <property type="molecule type" value="Genomic_DNA"/>
</dbReference>
<evidence type="ECO:0000256" key="7">
    <source>
        <dbReference type="SAM" id="SignalP"/>
    </source>
</evidence>
<evidence type="ECO:0000256" key="1">
    <source>
        <dbReference type="ARBA" id="ARBA00004418"/>
    </source>
</evidence>
<dbReference type="RefSeq" id="WP_102843248.1">
    <property type="nucleotide sequence ID" value="NZ_PDZR01000007.1"/>
</dbReference>
<evidence type="ECO:0000256" key="3">
    <source>
        <dbReference type="ARBA" id="ARBA00022723"/>
    </source>
</evidence>
<dbReference type="GO" id="GO:0042597">
    <property type="term" value="C:periplasmic space"/>
    <property type="evidence" value="ECO:0007669"/>
    <property type="project" value="UniProtKB-SubCell"/>
</dbReference>
<keyword evidence="5" id="KW-0574">Periplasm</keyword>
<dbReference type="PANTHER" id="PTHR34820">
    <property type="entry name" value="INNER MEMBRANE PROTEIN YEBZ"/>
    <property type="match status" value="1"/>
</dbReference>
<feature type="signal peptide" evidence="7">
    <location>
        <begin position="1"/>
        <end position="24"/>
    </location>
</feature>
<comment type="caution">
    <text evidence="9">The sequence shown here is derived from an EMBL/GenBank/DDBJ whole genome shotgun (WGS) entry which is preliminary data.</text>
</comment>
<protein>
    <recommendedName>
        <fullName evidence="8">CopC domain-containing protein</fullName>
    </recommendedName>
</protein>
<dbReference type="InterPro" id="IPR014755">
    <property type="entry name" value="Cu-Rt/internalin_Ig-like"/>
</dbReference>
<keyword evidence="3" id="KW-0479">Metal-binding</keyword>
<dbReference type="NCBIfam" id="NF033814">
    <property type="entry name" value="copper_CopC"/>
    <property type="match status" value="1"/>
</dbReference>
<feature type="domain" description="CopC" evidence="8">
    <location>
        <begin position="25"/>
        <end position="121"/>
    </location>
</feature>
<sequence>MQKFVKLGLVLCLGLGVAATNAHAHAFLDKATPPVGGTVSTAPTEIRLVFSEPIVPQFSGLSLTTAGGASVATGKPTQPPGDKAVLITPIANALAPGAYQVKWHAVSVDTHRTQGSFTFSVGR</sequence>
<evidence type="ECO:0000313" key="10">
    <source>
        <dbReference type="Proteomes" id="UP000236286"/>
    </source>
</evidence>
<dbReference type="InterPro" id="IPR047685">
    <property type="entry name" value="CopC-like"/>
</dbReference>
<dbReference type="OrthoDB" id="9796814at2"/>
<dbReference type="SUPFAM" id="SSF81296">
    <property type="entry name" value="E set domains"/>
    <property type="match status" value="1"/>
</dbReference>
<accession>A0A2J7THW4</accession>
<evidence type="ECO:0000256" key="6">
    <source>
        <dbReference type="ARBA" id="ARBA00023008"/>
    </source>
</evidence>
<dbReference type="InterPro" id="IPR014756">
    <property type="entry name" value="Ig_E-set"/>
</dbReference>
<organism evidence="9 10">
    <name type="scientific">Methylocella silvestris</name>
    <dbReference type="NCBI Taxonomy" id="199596"/>
    <lineage>
        <taxon>Bacteria</taxon>
        <taxon>Pseudomonadati</taxon>
        <taxon>Pseudomonadota</taxon>
        <taxon>Alphaproteobacteria</taxon>
        <taxon>Hyphomicrobiales</taxon>
        <taxon>Beijerinckiaceae</taxon>
        <taxon>Methylocella</taxon>
    </lineage>
</organism>
<dbReference type="AlphaFoldDB" id="A0A2J7THW4"/>
<dbReference type="Proteomes" id="UP000236286">
    <property type="component" value="Unassembled WGS sequence"/>
</dbReference>